<accession>A0AAW0J2X3</accession>
<sequence length="158" mass="17249">MKVSPALQDQEDSKEMRGQKDLLVAEDLKGILAAWGPQDHRVLRGSLESQDLWEKEGQLAPEAFKDSKAQRVATALEGQGGSQAPKEMWGPQGQMGLQGLQDPQGLRENQGFQERQAHQANGGPQGLRVNQASRVPLDYLGLQALQGTRAPTEEGLWA</sequence>
<dbReference type="EMBL" id="JBBHLL010000070">
    <property type="protein sequence ID" value="KAK7820701.1"/>
    <property type="molecule type" value="Genomic_DNA"/>
</dbReference>
<gene>
    <name evidence="2" type="ORF">U0070_026245</name>
</gene>
<organism evidence="2 3">
    <name type="scientific">Myodes glareolus</name>
    <name type="common">Bank vole</name>
    <name type="synonym">Clethrionomys glareolus</name>
    <dbReference type="NCBI Taxonomy" id="447135"/>
    <lineage>
        <taxon>Eukaryota</taxon>
        <taxon>Metazoa</taxon>
        <taxon>Chordata</taxon>
        <taxon>Craniata</taxon>
        <taxon>Vertebrata</taxon>
        <taxon>Euteleostomi</taxon>
        <taxon>Mammalia</taxon>
        <taxon>Eutheria</taxon>
        <taxon>Euarchontoglires</taxon>
        <taxon>Glires</taxon>
        <taxon>Rodentia</taxon>
        <taxon>Myomorpha</taxon>
        <taxon>Muroidea</taxon>
        <taxon>Cricetidae</taxon>
        <taxon>Arvicolinae</taxon>
        <taxon>Myodes</taxon>
    </lineage>
</organism>
<comment type="caution">
    <text evidence="2">The sequence shown here is derived from an EMBL/GenBank/DDBJ whole genome shotgun (WGS) entry which is preliminary data.</text>
</comment>
<dbReference type="AlphaFoldDB" id="A0AAW0J2X3"/>
<feature type="compositionally biased region" description="Low complexity" evidence="1">
    <location>
        <begin position="90"/>
        <end position="106"/>
    </location>
</feature>
<dbReference type="Proteomes" id="UP001488838">
    <property type="component" value="Unassembled WGS sequence"/>
</dbReference>
<evidence type="ECO:0000313" key="3">
    <source>
        <dbReference type="Proteomes" id="UP001488838"/>
    </source>
</evidence>
<keyword evidence="3" id="KW-1185">Reference proteome</keyword>
<proteinExistence type="predicted"/>
<protein>
    <submittedName>
        <fullName evidence="2">Uncharacterized protein</fullName>
    </submittedName>
</protein>
<reference evidence="2 3" key="1">
    <citation type="journal article" date="2023" name="bioRxiv">
        <title>Conserved and derived expression patterns and positive selection on dental genes reveal complex evolutionary context of ever-growing rodent molars.</title>
        <authorList>
            <person name="Calamari Z.T."/>
            <person name="Song A."/>
            <person name="Cohen E."/>
            <person name="Akter M."/>
            <person name="Roy R.D."/>
            <person name="Hallikas O."/>
            <person name="Christensen M.M."/>
            <person name="Li P."/>
            <person name="Marangoni P."/>
            <person name="Jernvall J."/>
            <person name="Klein O.D."/>
        </authorList>
    </citation>
    <scope>NUCLEOTIDE SEQUENCE [LARGE SCALE GENOMIC DNA]</scope>
    <source>
        <strain evidence="2">V071</strain>
    </source>
</reference>
<evidence type="ECO:0000256" key="1">
    <source>
        <dbReference type="SAM" id="MobiDB-lite"/>
    </source>
</evidence>
<evidence type="ECO:0000313" key="2">
    <source>
        <dbReference type="EMBL" id="KAK7820701.1"/>
    </source>
</evidence>
<feature type="region of interest" description="Disordered" evidence="1">
    <location>
        <begin position="77"/>
        <end position="130"/>
    </location>
</feature>
<name>A0AAW0J2X3_MYOGA</name>